<dbReference type="GO" id="GO:0003723">
    <property type="term" value="F:RNA binding"/>
    <property type="evidence" value="ECO:0007669"/>
    <property type="project" value="TreeGrafter"/>
</dbReference>
<reference evidence="2" key="1">
    <citation type="journal article" date="2014" name="Front. Microbiol.">
        <title>High frequency of phylogenetically diverse reductive dehalogenase-homologous genes in deep subseafloor sedimentary metagenomes.</title>
        <authorList>
            <person name="Kawai M."/>
            <person name="Futagami T."/>
            <person name="Toyoda A."/>
            <person name="Takaki Y."/>
            <person name="Nishi S."/>
            <person name="Hori S."/>
            <person name="Arai W."/>
            <person name="Tsubouchi T."/>
            <person name="Morono Y."/>
            <person name="Uchiyama I."/>
            <person name="Ito T."/>
            <person name="Fujiyama A."/>
            <person name="Inagaki F."/>
            <person name="Takami H."/>
        </authorList>
    </citation>
    <scope>NUCLEOTIDE SEQUENCE</scope>
    <source>
        <strain evidence="2">Expedition CK06-06</strain>
    </source>
</reference>
<accession>X1QY35</accession>
<feature type="non-terminal residue" evidence="2">
    <location>
        <position position="1"/>
    </location>
</feature>
<dbReference type="PANTHER" id="PTHR45846:SF1">
    <property type="entry name" value="TRNA-DIHYDROURIDINE(47) SYNTHASE [NAD(P)(+)]-LIKE"/>
    <property type="match status" value="1"/>
</dbReference>
<dbReference type="CDD" id="cd02801">
    <property type="entry name" value="DUS_like_FMN"/>
    <property type="match status" value="1"/>
</dbReference>
<dbReference type="Gene3D" id="3.20.20.70">
    <property type="entry name" value="Aldolase class I"/>
    <property type="match status" value="1"/>
</dbReference>
<feature type="domain" description="DUS-like FMN-binding" evidence="1">
    <location>
        <begin position="1"/>
        <end position="131"/>
    </location>
</feature>
<evidence type="ECO:0000313" key="2">
    <source>
        <dbReference type="EMBL" id="GAI48209.1"/>
    </source>
</evidence>
<gene>
    <name evidence="2" type="ORF">S06H3_55854</name>
</gene>
<dbReference type="InterPro" id="IPR035587">
    <property type="entry name" value="DUS-like_FMN-bd"/>
</dbReference>
<dbReference type="PANTHER" id="PTHR45846">
    <property type="entry name" value="TRNA-DIHYDROURIDINE(47) SYNTHASE [NAD(P)(+)]-LIKE"/>
    <property type="match status" value="1"/>
</dbReference>
<organism evidence="2">
    <name type="scientific">marine sediment metagenome</name>
    <dbReference type="NCBI Taxonomy" id="412755"/>
    <lineage>
        <taxon>unclassified sequences</taxon>
        <taxon>metagenomes</taxon>
        <taxon>ecological metagenomes</taxon>
    </lineage>
</organism>
<dbReference type="InterPro" id="IPR013785">
    <property type="entry name" value="Aldolase_TIM"/>
</dbReference>
<dbReference type="SUPFAM" id="SSF51395">
    <property type="entry name" value="FMN-linked oxidoreductases"/>
    <property type="match status" value="1"/>
</dbReference>
<dbReference type="AlphaFoldDB" id="X1QY35"/>
<comment type="caution">
    <text evidence="2">The sequence shown here is derived from an EMBL/GenBank/DDBJ whole genome shotgun (WGS) entry which is preliminary data.</text>
</comment>
<name>X1QY35_9ZZZZ</name>
<dbReference type="Pfam" id="PF01207">
    <property type="entry name" value="Dus"/>
    <property type="match status" value="1"/>
</dbReference>
<sequence>LMRNPELLERIVARVKGVSKVPVTVKIRSGWDYSSINAVDVAKRCADAGVDAVIVHPRTRSQGFGDLSDWSVIRSIRENINVPVVGSGDINTPDDAMRMKAETGIDYVMVGRGAMGNPWIFRQITERFKGKDVSEPLLTV</sequence>
<dbReference type="EMBL" id="BARV01035855">
    <property type="protein sequence ID" value="GAI48209.1"/>
    <property type="molecule type" value="Genomic_DNA"/>
</dbReference>
<dbReference type="GO" id="GO:0017150">
    <property type="term" value="F:tRNA dihydrouridine synthase activity"/>
    <property type="evidence" value="ECO:0007669"/>
    <property type="project" value="TreeGrafter"/>
</dbReference>
<proteinExistence type="predicted"/>
<evidence type="ECO:0000259" key="1">
    <source>
        <dbReference type="Pfam" id="PF01207"/>
    </source>
</evidence>
<protein>
    <recommendedName>
        <fullName evidence="1">DUS-like FMN-binding domain-containing protein</fullName>
    </recommendedName>
</protein>